<dbReference type="Proteomes" id="UP000018444">
    <property type="component" value="Unassembled WGS sequence"/>
</dbReference>
<protein>
    <submittedName>
        <fullName evidence="2">Uncharacterized protein</fullName>
    </submittedName>
</protein>
<proteinExistence type="predicted"/>
<organism evidence="2 3">
    <name type="scientific">Acinetobacter johnsonii ANC 3681</name>
    <dbReference type="NCBI Taxonomy" id="1217662"/>
    <lineage>
        <taxon>Bacteria</taxon>
        <taxon>Pseudomonadati</taxon>
        <taxon>Pseudomonadota</taxon>
        <taxon>Gammaproteobacteria</taxon>
        <taxon>Moraxellales</taxon>
        <taxon>Moraxellaceae</taxon>
        <taxon>Acinetobacter</taxon>
    </lineage>
</organism>
<dbReference type="GeneID" id="56340554"/>
<keyword evidence="1" id="KW-1133">Transmembrane helix</keyword>
<dbReference type="HOGENOM" id="CLU_1329576_0_0_6"/>
<evidence type="ECO:0000313" key="3">
    <source>
        <dbReference type="Proteomes" id="UP000018444"/>
    </source>
</evidence>
<reference evidence="2 3" key="1">
    <citation type="submission" date="2013-02" db="EMBL/GenBank/DDBJ databases">
        <title>The Genome Sequence of Acinetobacter johnsonii ANC 3681.</title>
        <authorList>
            <consortium name="The Broad Institute Genome Sequencing Platform"/>
            <consortium name="The Broad Institute Genome Sequencing Center for Infectious Disease"/>
            <person name="Cerqueira G."/>
            <person name="Feldgarden M."/>
            <person name="Courvalin P."/>
            <person name="Perichon B."/>
            <person name="Grillot-Courvalin C."/>
            <person name="Clermont D."/>
            <person name="Rocha E."/>
            <person name="Yoon E.-J."/>
            <person name="Nemec A."/>
            <person name="Walker B."/>
            <person name="Young S.K."/>
            <person name="Zeng Q."/>
            <person name="Gargeya S."/>
            <person name="Fitzgerald M."/>
            <person name="Haas B."/>
            <person name="Abouelleil A."/>
            <person name="Alvarado L."/>
            <person name="Arachchi H.M."/>
            <person name="Berlin A.M."/>
            <person name="Chapman S.B."/>
            <person name="Dewar J."/>
            <person name="Goldberg J."/>
            <person name="Griggs A."/>
            <person name="Gujja S."/>
            <person name="Hansen M."/>
            <person name="Howarth C."/>
            <person name="Imamovic A."/>
            <person name="Larimer J."/>
            <person name="McCowan C."/>
            <person name="Murphy C."/>
            <person name="Neiman D."/>
            <person name="Pearson M."/>
            <person name="Priest M."/>
            <person name="Roberts A."/>
            <person name="Saif S."/>
            <person name="Shea T."/>
            <person name="Sisk P."/>
            <person name="Sykes S."/>
            <person name="Wortman J."/>
            <person name="Nusbaum C."/>
            <person name="Birren B."/>
        </authorList>
    </citation>
    <scope>NUCLEOTIDE SEQUENCE [LARGE SCALE GENOMIC DNA]</scope>
    <source>
        <strain evidence="2 3">ANC 3681</strain>
    </source>
</reference>
<dbReference type="EMBL" id="APPZ01000005">
    <property type="protein sequence ID" value="ENV73552.1"/>
    <property type="molecule type" value="Genomic_DNA"/>
</dbReference>
<feature type="transmembrane region" description="Helical" evidence="1">
    <location>
        <begin position="15"/>
        <end position="32"/>
    </location>
</feature>
<gene>
    <name evidence="2" type="ORF">F946_01064</name>
</gene>
<keyword evidence="1" id="KW-0472">Membrane</keyword>
<evidence type="ECO:0000313" key="2">
    <source>
        <dbReference type="EMBL" id="ENV73552.1"/>
    </source>
</evidence>
<dbReference type="PATRIC" id="fig|1217662.4.peg.1036"/>
<sequence length="206" mass="24208">MFEYFVNFSTWAEGNSGQIQIVIAAVAIWYVLKQIKISNNQTNLSLDQTKISIAQMDKLNNERLFELRLRLKIRIGDHSKTLMELQDATNDLSSRLLALSIDTKENHPESFDVIEDMIKCWRESSIQSAWDIIKEKMQENREYLKKIATTKDISLMEEILDKVEQNQVIYQSKMHEIRSLDAHVTKVWMPMNMGISEALRRMYNFE</sequence>
<name>N9BIT5_ACIJO</name>
<dbReference type="RefSeq" id="WP_004979906.1">
    <property type="nucleotide sequence ID" value="NZ_KB849705.1"/>
</dbReference>
<comment type="caution">
    <text evidence="2">The sequence shown here is derived from an EMBL/GenBank/DDBJ whole genome shotgun (WGS) entry which is preliminary data.</text>
</comment>
<accession>N9BIT5</accession>
<evidence type="ECO:0000256" key="1">
    <source>
        <dbReference type="SAM" id="Phobius"/>
    </source>
</evidence>
<keyword evidence="1" id="KW-0812">Transmembrane</keyword>
<dbReference type="AlphaFoldDB" id="N9BIT5"/>